<protein>
    <submittedName>
        <fullName evidence="1">Uncharacterized protein</fullName>
    </submittedName>
</protein>
<name>W1NFH1_AMBTC</name>
<evidence type="ECO:0000313" key="2">
    <source>
        <dbReference type="Proteomes" id="UP000017836"/>
    </source>
</evidence>
<dbReference type="Proteomes" id="UP000017836">
    <property type="component" value="Unassembled WGS sequence"/>
</dbReference>
<dbReference type="AlphaFoldDB" id="W1NFH1"/>
<dbReference type="HOGENOM" id="CLU_2405805_0_0_1"/>
<evidence type="ECO:0000313" key="1">
    <source>
        <dbReference type="EMBL" id="ERM93954.1"/>
    </source>
</evidence>
<accession>W1NFH1</accession>
<feature type="non-terminal residue" evidence="1">
    <location>
        <position position="1"/>
    </location>
</feature>
<reference evidence="2" key="1">
    <citation type="journal article" date="2013" name="Science">
        <title>The Amborella genome and the evolution of flowering plants.</title>
        <authorList>
            <consortium name="Amborella Genome Project"/>
        </authorList>
    </citation>
    <scope>NUCLEOTIDE SEQUENCE [LARGE SCALE GENOMIC DNA]</scope>
</reference>
<dbReference type="EMBL" id="KI397541">
    <property type="protein sequence ID" value="ERM93954.1"/>
    <property type="molecule type" value="Genomic_DNA"/>
</dbReference>
<gene>
    <name evidence="1" type="ORF">AMTR_s00137p00118210</name>
</gene>
<dbReference type="Gramene" id="ERM93954">
    <property type="protein sequence ID" value="ERM93954"/>
    <property type="gene ID" value="AMTR_s00137p00118210"/>
</dbReference>
<organism evidence="1 2">
    <name type="scientific">Amborella trichopoda</name>
    <dbReference type="NCBI Taxonomy" id="13333"/>
    <lineage>
        <taxon>Eukaryota</taxon>
        <taxon>Viridiplantae</taxon>
        <taxon>Streptophyta</taxon>
        <taxon>Embryophyta</taxon>
        <taxon>Tracheophyta</taxon>
        <taxon>Spermatophyta</taxon>
        <taxon>Magnoliopsida</taxon>
        <taxon>Amborellales</taxon>
        <taxon>Amborellaceae</taxon>
        <taxon>Amborella</taxon>
    </lineage>
</organism>
<proteinExistence type="predicted"/>
<keyword evidence="2" id="KW-1185">Reference proteome</keyword>
<sequence length="93" mass="10099">DDVGSDYKWAPSPEGILGVKRKVSRIADHFERKQEPATWKEMHPTALSPLAHQVNDVEADGDNTSDGDLFFSCQSSTSLSSGMTRSAGTTRST</sequence>